<dbReference type="CDD" id="cd17352">
    <property type="entry name" value="MFS_MCT_SLC16"/>
    <property type="match status" value="1"/>
</dbReference>
<accession>A0A9P0B1A7</accession>
<feature type="transmembrane region" description="Helical" evidence="1">
    <location>
        <begin position="131"/>
        <end position="150"/>
    </location>
</feature>
<feature type="transmembrane region" description="Helical" evidence="1">
    <location>
        <begin position="550"/>
        <end position="572"/>
    </location>
</feature>
<feature type="transmembrane region" description="Helical" evidence="1">
    <location>
        <begin position="156"/>
        <end position="182"/>
    </location>
</feature>
<gene>
    <name evidence="2" type="ORF">MELIAE_LOCUS5094</name>
</gene>
<keyword evidence="3" id="KW-1185">Reference proteome</keyword>
<dbReference type="EMBL" id="OV121134">
    <property type="protein sequence ID" value="CAH0552981.1"/>
    <property type="molecule type" value="Genomic_DNA"/>
</dbReference>
<keyword evidence="1" id="KW-0812">Transmembrane</keyword>
<evidence type="ECO:0000256" key="1">
    <source>
        <dbReference type="SAM" id="Phobius"/>
    </source>
</evidence>
<feature type="transmembrane region" description="Helical" evidence="1">
    <location>
        <begin position="455"/>
        <end position="478"/>
    </location>
</feature>
<dbReference type="Proteomes" id="UP001154078">
    <property type="component" value="Chromosome 3"/>
</dbReference>
<evidence type="ECO:0000313" key="3">
    <source>
        <dbReference type="Proteomes" id="UP001154078"/>
    </source>
</evidence>
<name>A0A9P0B1A7_BRAAE</name>
<dbReference type="InterPro" id="IPR036259">
    <property type="entry name" value="MFS_trans_sf"/>
</dbReference>
<feature type="transmembrane region" description="Helical" evidence="1">
    <location>
        <begin position="62"/>
        <end position="84"/>
    </location>
</feature>
<dbReference type="PANTHER" id="PTHR11360">
    <property type="entry name" value="MONOCARBOXYLATE TRANSPORTER"/>
    <property type="match status" value="1"/>
</dbReference>
<keyword evidence="1" id="KW-1133">Transmembrane helix</keyword>
<dbReference type="OrthoDB" id="6509908at2759"/>
<evidence type="ECO:0000313" key="2">
    <source>
        <dbReference type="EMBL" id="CAH0552981.1"/>
    </source>
</evidence>
<dbReference type="PANTHER" id="PTHR11360:SF238">
    <property type="entry name" value="SD10469P"/>
    <property type="match status" value="1"/>
</dbReference>
<dbReference type="AlphaFoldDB" id="A0A9P0B1A7"/>
<keyword evidence="1" id="KW-0472">Membrane</keyword>
<dbReference type="Gene3D" id="1.20.1250.20">
    <property type="entry name" value="MFS general substrate transporter like domains"/>
    <property type="match status" value="2"/>
</dbReference>
<feature type="transmembrane region" description="Helical" evidence="1">
    <location>
        <begin position="490"/>
        <end position="510"/>
    </location>
</feature>
<feature type="transmembrane region" description="Helical" evidence="1">
    <location>
        <begin position="522"/>
        <end position="544"/>
    </location>
</feature>
<sequence>MKKLVNSVFNLNPPKVEPAEVDNKTTSVSHSVVKPVASHKTQDRNDEVYVENWVVIPPDGGWGWVVVFSSFMCNFVTDGCMYSFGMFLEEIGEELKATPNYVAIANSIMSGFYFLLGPVTCALMNRFGFRTIGITGSIISSIALFASSLLTHITPFLLVLGILGGIGFNMIFTPSFVVVGFYFERWRALATSIAVCGSSIGMVVFPFVATKLLGSLTWRSKFQIIGASLFCCSFLCITFKPLKPTNIYISEEKRVQFIKEIDSIGSFHIENEGEKNKNFFKRFHSILFPSKQDVTSSMISSLDKKASVDNSYLIGATGTSASSVADKSGLKSINSDRLFTVPEEDEQEINHNLCCYRTKVKCFECCEKLSCARRTTENRPMYREDIFYTGSLYTVPEYSRSIMAGPSTKKSAIEYHVSVTKVATQQDLERKYLKCLPVSVMTPLRKMLDFGLFKNVAFILILLSGMFSLLGCYTPFVFSELRASENGVPASMTYLVLSVVGVSNTFGRITCGIISSFPKINALTVTYVCTIFCGLVTIASNYFYSFEWQIVYSVFFGFSIACLSALKSVILVDLLGLEKLTNAFGLLLLFQGVASFIGVPTSGALKNYTGSYKASFLFAGCSICLSGLLLIPITFLKTKRDQVIEENKDEQDKDAQDELHKIDLPVNVQSLVADLSDAASVQPTVPIILEDNIKNNKKQ</sequence>
<dbReference type="InterPro" id="IPR050327">
    <property type="entry name" value="Proton-linked_MCT"/>
</dbReference>
<dbReference type="Pfam" id="PF07690">
    <property type="entry name" value="MFS_1"/>
    <property type="match status" value="2"/>
</dbReference>
<feature type="transmembrane region" description="Helical" evidence="1">
    <location>
        <begin position="189"/>
        <end position="209"/>
    </location>
</feature>
<protein>
    <submittedName>
        <fullName evidence="2">Uncharacterized protein</fullName>
    </submittedName>
</protein>
<feature type="transmembrane region" description="Helical" evidence="1">
    <location>
        <begin position="584"/>
        <end position="604"/>
    </location>
</feature>
<feature type="transmembrane region" description="Helical" evidence="1">
    <location>
        <begin position="104"/>
        <end position="124"/>
    </location>
</feature>
<reference evidence="2" key="1">
    <citation type="submission" date="2021-12" db="EMBL/GenBank/DDBJ databases">
        <authorList>
            <person name="King R."/>
        </authorList>
    </citation>
    <scope>NUCLEOTIDE SEQUENCE</scope>
</reference>
<dbReference type="SUPFAM" id="SSF103473">
    <property type="entry name" value="MFS general substrate transporter"/>
    <property type="match status" value="1"/>
</dbReference>
<dbReference type="GO" id="GO:0008028">
    <property type="term" value="F:monocarboxylic acid transmembrane transporter activity"/>
    <property type="evidence" value="ECO:0007669"/>
    <property type="project" value="TreeGrafter"/>
</dbReference>
<organism evidence="2 3">
    <name type="scientific">Brassicogethes aeneus</name>
    <name type="common">Rape pollen beetle</name>
    <name type="synonym">Meligethes aeneus</name>
    <dbReference type="NCBI Taxonomy" id="1431903"/>
    <lineage>
        <taxon>Eukaryota</taxon>
        <taxon>Metazoa</taxon>
        <taxon>Ecdysozoa</taxon>
        <taxon>Arthropoda</taxon>
        <taxon>Hexapoda</taxon>
        <taxon>Insecta</taxon>
        <taxon>Pterygota</taxon>
        <taxon>Neoptera</taxon>
        <taxon>Endopterygota</taxon>
        <taxon>Coleoptera</taxon>
        <taxon>Polyphaga</taxon>
        <taxon>Cucujiformia</taxon>
        <taxon>Nitidulidae</taxon>
        <taxon>Meligethinae</taxon>
        <taxon>Brassicogethes</taxon>
    </lineage>
</organism>
<feature type="transmembrane region" description="Helical" evidence="1">
    <location>
        <begin position="616"/>
        <end position="636"/>
    </location>
</feature>
<dbReference type="InterPro" id="IPR011701">
    <property type="entry name" value="MFS"/>
</dbReference>
<proteinExistence type="predicted"/>
<feature type="transmembrane region" description="Helical" evidence="1">
    <location>
        <begin position="221"/>
        <end position="239"/>
    </location>
</feature>